<evidence type="ECO:0000313" key="2">
    <source>
        <dbReference type="Proteomes" id="UP001519272"/>
    </source>
</evidence>
<protein>
    <recommendedName>
        <fullName evidence="3">DNA-packaging protein</fullName>
    </recommendedName>
</protein>
<keyword evidence="2" id="KW-1185">Reference proteome</keyword>
<dbReference type="Pfam" id="PF05135">
    <property type="entry name" value="Phage_connect_1"/>
    <property type="match status" value="1"/>
</dbReference>
<name>A0ABS4FW58_9BACL</name>
<comment type="caution">
    <text evidence="1">The sequence shown here is derived from an EMBL/GenBank/DDBJ whole genome shotgun (WGS) entry which is preliminary data.</text>
</comment>
<proteinExistence type="predicted"/>
<reference evidence="1 2" key="1">
    <citation type="submission" date="2021-03" db="EMBL/GenBank/DDBJ databases">
        <title>Genomic Encyclopedia of Type Strains, Phase IV (KMG-IV): sequencing the most valuable type-strain genomes for metagenomic binning, comparative biology and taxonomic classification.</title>
        <authorList>
            <person name="Goeker M."/>
        </authorList>
    </citation>
    <scope>NUCLEOTIDE SEQUENCE [LARGE SCALE GENOMIC DNA]</scope>
    <source>
        <strain evidence="1 2">DSM 14349</strain>
    </source>
</reference>
<gene>
    <name evidence="1" type="ORF">J2Z32_003475</name>
</gene>
<accession>A0ABS4FW58</accession>
<dbReference type="RefSeq" id="WP_210090402.1">
    <property type="nucleotide sequence ID" value="NZ_JAGGKG010000018.1"/>
</dbReference>
<evidence type="ECO:0008006" key="3">
    <source>
        <dbReference type="Google" id="ProtNLM"/>
    </source>
</evidence>
<evidence type="ECO:0000313" key="1">
    <source>
        <dbReference type="EMBL" id="MBP1906811.1"/>
    </source>
</evidence>
<sequence>MLPTNPADQATVLEIVKLRLQINDTTHDALLISYIREIGRRIIHYCNISDIPTDLTDIWASMVMDAVRVEIINVDAINETVGGEGNIKIGDTSISGASSASGLSNTAKKVIDEVVLNYRIDLVHYRKMRW</sequence>
<dbReference type="Proteomes" id="UP001519272">
    <property type="component" value="Unassembled WGS sequence"/>
</dbReference>
<dbReference type="InterPro" id="IPR021146">
    <property type="entry name" value="Phage_gp6-like_head-tail"/>
</dbReference>
<organism evidence="1 2">
    <name type="scientific">Paenibacillus turicensis</name>
    <dbReference type="NCBI Taxonomy" id="160487"/>
    <lineage>
        <taxon>Bacteria</taxon>
        <taxon>Bacillati</taxon>
        <taxon>Bacillota</taxon>
        <taxon>Bacilli</taxon>
        <taxon>Bacillales</taxon>
        <taxon>Paenibacillaceae</taxon>
        <taxon>Paenibacillus</taxon>
    </lineage>
</organism>
<dbReference type="EMBL" id="JAGGKG010000018">
    <property type="protein sequence ID" value="MBP1906811.1"/>
    <property type="molecule type" value="Genomic_DNA"/>
</dbReference>